<dbReference type="OrthoDB" id="3998150at2759"/>
<gene>
    <name evidence="3" type="ORF">CANINC_002439</name>
</gene>
<feature type="region of interest" description="Disordered" evidence="2">
    <location>
        <begin position="1"/>
        <end position="21"/>
    </location>
</feature>
<dbReference type="Proteomes" id="UP000307173">
    <property type="component" value="Unassembled WGS sequence"/>
</dbReference>
<evidence type="ECO:0000256" key="1">
    <source>
        <dbReference type="SAM" id="Coils"/>
    </source>
</evidence>
<keyword evidence="1" id="KW-0175">Coiled coil</keyword>
<protein>
    <submittedName>
        <fullName evidence="3">Uncharacterized protein</fullName>
    </submittedName>
</protein>
<accession>A0A4V4NFQ6</accession>
<evidence type="ECO:0000313" key="4">
    <source>
        <dbReference type="Proteomes" id="UP000307173"/>
    </source>
</evidence>
<feature type="coiled-coil region" evidence="1">
    <location>
        <begin position="194"/>
        <end position="221"/>
    </location>
</feature>
<sequence>MLKDKKSNNIRRGSFGTDLSNTINSLQSQSISTKPLFVADKVTKKYENSENNTCFTQTDEVASIDPSIVSSKESTSNVYADDEVESTRSISSHDTKQEVFQKMSDTLLQQVEESYNNMKRSQNITLSLLHELNTFQLTMQQSETESAEKCYNEIHDLVALYTEKVNSIIEKNNEKVSVISNIEDTFHYIQSLQSQCYQNNISSLQGELESKETEIYEMKQNYQQLESWVLTVFREIVNYSKIENCNFKLSLKDIQKSIKSPPKRSNLEFIYRYLIQYLYADEEHDLTENEN</sequence>
<reference evidence="3 4" key="1">
    <citation type="journal article" date="2019" name="Front. Genet.">
        <title>Whole-Genome Sequencing of the Opportunistic Yeast Pathogen Candida inconspicua Uncovers Its Hybrid Origin.</title>
        <authorList>
            <person name="Mixao V."/>
            <person name="Hansen A.P."/>
            <person name="Saus E."/>
            <person name="Boekhout T."/>
            <person name="Lass-Florl C."/>
            <person name="Gabaldon T."/>
        </authorList>
    </citation>
    <scope>NUCLEOTIDE SEQUENCE [LARGE SCALE GENOMIC DNA]</scope>
    <source>
        <strain evidence="3 4">CBS 180</strain>
    </source>
</reference>
<proteinExistence type="predicted"/>
<evidence type="ECO:0000313" key="3">
    <source>
        <dbReference type="EMBL" id="TID28566.1"/>
    </source>
</evidence>
<evidence type="ECO:0000256" key="2">
    <source>
        <dbReference type="SAM" id="MobiDB-lite"/>
    </source>
</evidence>
<feature type="region of interest" description="Disordered" evidence="2">
    <location>
        <begin position="74"/>
        <end position="93"/>
    </location>
</feature>
<comment type="caution">
    <text evidence="3">The sequence shown here is derived from an EMBL/GenBank/DDBJ whole genome shotgun (WGS) entry which is preliminary data.</text>
</comment>
<dbReference type="AlphaFoldDB" id="A0A4V4NFQ6"/>
<organism evidence="3 4">
    <name type="scientific">Pichia inconspicua</name>
    <dbReference type="NCBI Taxonomy" id="52247"/>
    <lineage>
        <taxon>Eukaryota</taxon>
        <taxon>Fungi</taxon>
        <taxon>Dikarya</taxon>
        <taxon>Ascomycota</taxon>
        <taxon>Saccharomycotina</taxon>
        <taxon>Pichiomycetes</taxon>
        <taxon>Pichiales</taxon>
        <taxon>Pichiaceae</taxon>
        <taxon>Pichia</taxon>
    </lineage>
</organism>
<dbReference type="EMBL" id="SELW01000391">
    <property type="protein sequence ID" value="TID28566.1"/>
    <property type="molecule type" value="Genomic_DNA"/>
</dbReference>
<keyword evidence="4" id="KW-1185">Reference proteome</keyword>
<name>A0A4V4NFQ6_9ASCO</name>